<evidence type="ECO:0000313" key="1">
    <source>
        <dbReference type="EMBL" id="ROP33453.1"/>
    </source>
</evidence>
<proteinExistence type="predicted"/>
<gene>
    <name evidence="1" type="ORF">EDD30_6437</name>
</gene>
<evidence type="ECO:0000313" key="2">
    <source>
        <dbReference type="Proteomes" id="UP000271683"/>
    </source>
</evidence>
<dbReference type="RefSeq" id="WP_084556145.1">
    <property type="nucleotide sequence ID" value="NZ_RJKL01000001.1"/>
</dbReference>
<organism evidence="1 2">
    <name type="scientific">Couchioplanes caeruleus</name>
    <dbReference type="NCBI Taxonomy" id="56438"/>
    <lineage>
        <taxon>Bacteria</taxon>
        <taxon>Bacillati</taxon>
        <taxon>Actinomycetota</taxon>
        <taxon>Actinomycetes</taxon>
        <taxon>Micromonosporales</taxon>
        <taxon>Micromonosporaceae</taxon>
        <taxon>Couchioplanes</taxon>
    </lineage>
</organism>
<dbReference type="Proteomes" id="UP000271683">
    <property type="component" value="Unassembled WGS sequence"/>
</dbReference>
<dbReference type="EMBL" id="RJKL01000001">
    <property type="protein sequence ID" value="ROP33453.1"/>
    <property type="molecule type" value="Genomic_DNA"/>
</dbReference>
<comment type="caution">
    <text evidence="1">The sequence shown here is derived from an EMBL/GenBank/DDBJ whole genome shotgun (WGS) entry which is preliminary data.</text>
</comment>
<name>A0A3N1GT59_9ACTN</name>
<sequence length="264" mass="28698">MTGPLAPGGSCEWPVDVQQCAGWDDHPEAVRDLAKVVAGHLLWMLSGRQFGLCPTTVRPVPRGHPGVRVWRRWELYLSPELPGWTTFCGCPGLGPVVDCGCDRDVQVSLPGGVQQVLEVRVDGQTLPASAYRVDNRRWLVRTDGGRWPTRQELTAGDDQPGAFAVTYERGVPVPAAGRWAGGHLACEIAKAAVGDTKCRLPRRVSAIVRQGVHTEFVDPTKLARDGMTGIPEVDGWLAAVNPYGLPRDSVVWSADLPSPRRRTS</sequence>
<reference evidence="1 2" key="1">
    <citation type="submission" date="2018-11" db="EMBL/GenBank/DDBJ databases">
        <title>Sequencing the genomes of 1000 actinobacteria strains.</title>
        <authorList>
            <person name="Klenk H.-P."/>
        </authorList>
    </citation>
    <scope>NUCLEOTIDE SEQUENCE [LARGE SCALE GENOMIC DNA]</scope>
    <source>
        <strain evidence="1 2">DSM 43634</strain>
    </source>
</reference>
<dbReference type="AlphaFoldDB" id="A0A3N1GT59"/>
<protein>
    <recommendedName>
        <fullName evidence="3">Head-to-tail adaptor</fullName>
    </recommendedName>
</protein>
<dbReference type="OrthoDB" id="3340404at2"/>
<accession>A0A3N1GT59</accession>
<evidence type="ECO:0008006" key="3">
    <source>
        <dbReference type="Google" id="ProtNLM"/>
    </source>
</evidence>